<protein>
    <submittedName>
        <fullName evidence="1">Uncharacterized protein</fullName>
    </submittedName>
</protein>
<sequence length="178" mass="18603">AEQAFDTDEETMQMSVATFYFDSHVDTAFVTWTASVVHNYPTLSGTAAAVTVDTVNSDIANGKNIVFPVMNLTPAPAVIADIEAAAIWCGLLVNAPGTTPAATPGGAAVPTTEKGPYLNEFPKSSSTTYNGNPDTPGGAYTWVIAVDGKVWGVTWIVAADLETAVTDGWYAGFNGTYP</sequence>
<reference evidence="1" key="1">
    <citation type="journal article" date="2015" name="Nature">
        <title>Complex archaea that bridge the gap between prokaryotes and eukaryotes.</title>
        <authorList>
            <person name="Spang A."/>
            <person name="Saw J.H."/>
            <person name="Jorgensen S.L."/>
            <person name="Zaremba-Niedzwiedzka K."/>
            <person name="Martijn J."/>
            <person name="Lind A.E."/>
            <person name="van Eijk R."/>
            <person name="Schleper C."/>
            <person name="Guy L."/>
            <person name="Ettema T.J."/>
        </authorList>
    </citation>
    <scope>NUCLEOTIDE SEQUENCE</scope>
</reference>
<feature type="non-terminal residue" evidence="1">
    <location>
        <position position="1"/>
    </location>
</feature>
<evidence type="ECO:0000313" key="1">
    <source>
        <dbReference type="EMBL" id="KKL22284.1"/>
    </source>
</evidence>
<dbReference type="EMBL" id="LAZR01037411">
    <property type="protein sequence ID" value="KKL22284.1"/>
    <property type="molecule type" value="Genomic_DNA"/>
</dbReference>
<dbReference type="AlphaFoldDB" id="A0A0F9BK65"/>
<organism evidence="1">
    <name type="scientific">marine sediment metagenome</name>
    <dbReference type="NCBI Taxonomy" id="412755"/>
    <lineage>
        <taxon>unclassified sequences</taxon>
        <taxon>metagenomes</taxon>
        <taxon>ecological metagenomes</taxon>
    </lineage>
</organism>
<comment type="caution">
    <text evidence="1">The sequence shown here is derived from an EMBL/GenBank/DDBJ whole genome shotgun (WGS) entry which is preliminary data.</text>
</comment>
<name>A0A0F9BK65_9ZZZZ</name>
<accession>A0A0F9BK65</accession>
<proteinExistence type="predicted"/>
<gene>
    <name evidence="1" type="ORF">LCGC14_2437010</name>
</gene>